<dbReference type="EMBL" id="PGOL01000988">
    <property type="protein sequence ID" value="PKI62140.1"/>
    <property type="molecule type" value="Genomic_DNA"/>
</dbReference>
<reference evidence="1 2" key="1">
    <citation type="submission" date="2017-11" db="EMBL/GenBank/DDBJ databases">
        <title>De-novo sequencing of pomegranate (Punica granatum L.) genome.</title>
        <authorList>
            <person name="Akparov Z."/>
            <person name="Amiraslanov A."/>
            <person name="Hajiyeva S."/>
            <person name="Abbasov M."/>
            <person name="Kaur K."/>
            <person name="Hamwieh A."/>
            <person name="Solovyev V."/>
            <person name="Salamov A."/>
            <person name="Braich B."/>
            <person name="Kosarev P."/>
            <person name="Mahmoud A."/>
            <person name="Hajiyev E."/>
            <person name="Babayeva S."/>
            <person name="Izzatullayeva V."/>
            <person name="Mammadov A."/>
            <person name="Mammadov A."/>
            <person name="Sharifova S."/>
            <person name="Ojaghi J."/>
            <person name="Eynullazada K."/>
            <person name="Bayramov B."/>
            <person name="Abdulazimova A."/>
            <person name="Shahmuradov I."/>
        </authorList>
    </citation>
    <scope>NUCLEOTIDE SEQUENCE [LARGE SCALE GENOMIC DNA]</scope>
    <source>
        <strain evidence="2">cv. AG2017</strain>
        <tissue evidence="1">Leaf</tissue>
    </source>
</reference>
<proteinExistence type="predicted"/>
<accession>A0A2I0K1Z0</accession>
<evidence type="ECO:0000313" key="2">
    <source>
        <dbReference type="Proteomes" id="UP000233551"/>
    </source>
</evidence>
<name>A0A2I0K1Z0_PUNGR</name>
<evidence type="ECO:0000313" key="1">
    <source>
        <dbReference type="EMBL" id="PKI62140.1"/>
    </source>
</evidence>
<comment type="caution">
    <text evidence="1">The sequence shown here is derived from an EMBL/GenBank/DDBJ whole genome shotgun (WGS) entry which is preliminary data.</text>
</comment>
<gene>
    <name evidence="1" type="ORF">CRG98_017513</name>
</gene>
<evidence type="ECO:0008006" key="3">
    <source>
        <dbReference type="Google" id="ProtNLM"/>
    </source>
</evidence>
<sequence length="140" mass="16001">MADGDALALRKLWYKETVFGVGESPKEARDELVGPPLQELETFFPFTGDDDAFVVPLETERDMKVVSMGNDYYFVNFEYREDRACAINSAPWTVQGNHLAIRAWVLYFQGLVGRLSGRAFWHSLWNITISPAFVRLENFG</sequence>
<dbReference type="Proteomes" id="UP000233551">
    <property type="component" value="Unassembled WGS sequence"/>
</dbReference>
<keyword evidence="2" id="KW-1185">Reference proteome</keyword>
<protein>
    <recommendedName>
        <fullName evidence="3">DUF4283 domain-containing protein</fullName>
    </recommendedName>
</protein>
<dbReference type="AlphaFoldDB" id="A0A2I0K1Z0"/>
<organism evidence="1 2">
    <name type="scientific">Punica granatum</name>
    <name type="common">Pomegranate</name>
    <dbReference type="NCBI Taxonomy" id="22663"/>
    <lineage>
        <taxon>Eukaryota</taxon>
        <taxon>Viridiplantae</taxon>
        <taxon>Streptophyta</taxon>
        <taxon>Embryophyta</taxon>
        <taxon>Tracheophyta</taxon>
        <taxon>Spermatophyta</taxon>
        <taxon>Magnoliopsida</taxon>
        <taxon>eudicotyledons</taxon>
        <taxon>Gunneridae</taxon>
        <taxon>Pentapetalae</taxon>
        <taxon>rosids</taxon>
        <taxon>malvids</taxon>
        <taxon>Myrtales</taxon>
        <taxon>Lythraceae</taxon>
        <taxon>Punica</taxon>
    </lineage>
</organism>